<organism evidence="2 3">
    <name type="scientific">Cryptosporidium muris (strain RN66)</name>
    <dbReference type="NCBI Taxonomy" id="441375"/>
    <lineage>
        <taxon>Eukaryota</taxon>
        <taxon>Sar</taxon>
        <taxon>Alveolata</taxon>
        <taxon>Apicomplexa</taxon>
        <taxon>Conoidasida</taxon>
        <taxon>Coccidia</taxon>
        <taxon>Eucoccidiorida</taxon>
        <taxon>Eimeriorina</taxon>
        <taxon>Cryptosporidiidae</taxon>
        <taxon>Cryptosporidium</taxon>
    </lineage>
</organism>
<dbReference type="GeneID" id="6995346"/>
<dbReference type="OrthoDB" id="341575at2759"/>
<gene>
    <name evidence="2" type="ORF">CMU_016900</name>
</gene>
<reference evidence="2" key="1">
    <citation type="submission" date="2008-06" db="EMBL/GenBank/DDBJ databases">
        <authorList>
            <person name="Lorenzi H."/>
            <person name="Inman J."/>
            <person name="Miller J."/>
            <person name="Schobel S."/>
            <person name="Amedeo P."/>
            <person name="Caler E.V."/>
            <person name="da Silva J."/>
        </authorList>
    </citation>
    <scope>NUCLEOTIDE SEQUENCE [LARGE SCALE GENOMIC DNA]</scope>
    <source>
        <strain evidence="2">RN66</strain>
    </source>
</reference>
<evidence type="ECO:0000313" key="3">
    <source>
        <dbReference type="Proteomes" id="UP000001460"/>
    </source>
</evidence>
<dbReference type="OMA" id="HIAYCHP"/>
<dbReference type="AlphaFoldDB" id="B6ACT5"/>
<feature type="compositionally biased region" description="Basic and acidic residues" evidence="1">
    <location>
        <begin position="1"/>
        <end position="11"/>
    </location>
</feature>
<dbReference type="VEuPathDB" id="CryptoDB:CMU_016900"/>
<evidence type="ECO:0000313" key="2">
    <source>
        <dbReference type="EMBL" id="EEA05939.1"/>
    </source>
</evidence>
<dbReference type="Proteomes" id="UP000001460">
    <property type="component" value="Unassembled WGS sequence"/>
</dbReference>
<sequence>MAQKLDFKVQWDSDENNDDNETKLRYMQSLSSNDYEALNWGLDDEKCSQESEVYDSSEEYKDQNIEEFSEIINNDKETSGKITEETDKVKEIEGSSLEKNFQRTDSESTLEEELEDKPKVETKGVRNSVTSSTPNIGILEMLLNLDLQAKEIFLNFIEDEQLLELRLVCKQFNVYVDSYIRHSLTTCHFFTVQSMRLPMDFWFAAIRFFYLEAGRVYPLNRIRYHPIVAALKHNHKILPVSSEQMRAHVVVTLDKLRPEHIVFCNHVHPQPHTCDVNLEIKGPSKVFFDDISIIQFVQHYFDQLQIVDDEIIRGNRPFTKHRLACYFYHLLKSIKMLCDKDKGTFKTSRIEYLVNTGTIMRHRIWYQLYASWGSMKKTKISDKNTVKSKSGTVTKELNSRSVTNLKINKVEGLMANKNTYRPSYNVKSRSNVVMGAGNTRSGIDDSDHGSRDELKVEIFLTVADHFQWDS</sequence>
<feature type="region of interest" description="Disordered" evidence="1">
    <location>
        <begin position="1"/>
        <end position="20"/>
    </location>
</feature>
<evidence type="ECO:0000256" key="1">
    <source>
        <dbReference type="SAM" id="MobiDB-lite"/>
    </source>
</evidence>
<name>B6ACT5_CRYMR</name>
<proteinExistence type="predicted"/>
<protein>
    <submittedName>
        <fullName evidence="2">Uncharacterized protein</fullName>
    </submittedName>
</protein>
<dbReference type="RefSeq" id="XP_002140288.1">
    <property type="nucleotide sequence ID" value="XM_002140252.1"/>
</dbReference>
<accession>B6ACT5</accession>
<keyword evidence="3" id="KW-1185">Reference proteome</keyword>
<dbReference type="eggNOG" id="ENOG502S7UQ">
    <property type="taxonomic scope" value="Eukaryota"/>
</dbReference>
<dbReference type="EMBL" id="DS989728">
    <property type="protein sequence ID" value="EEA05939.1"/>
    <property type="molecule type" value="Genomic_DNA"/>
</dbReference>